<dbReference type="RefSeq" id="WP_207110584.1">
    <property type="nucleotide sequence ID" value="NZ_JAFLVR010000074.1"/>
</dbReference>
<evidence type="ECO:0000313" key="4">
    <source>
        <dbReference type="Proteomes" id="UP000664495"/>
    </source>
</evidence>
<evidence type="ECO:0000313" key="3">
    <source>
        <dbReference type="EMBL" id="MBO0454858.1"/>
    </source>
</evidence>
<gene>
    <name evidence="3" type="ORF">JZO85_21550</name>
</gene>
<organism evidence="3 4">
    <name type="scientific">Candidatus Enterococcus murrayae</name>
    <dbReference type="NCBI Taxonomy" id="2815321"/>
    <lineage>
        <taxon>Bacteria</taxon>
        <taxon>Bacillati</taxon>
        <taxon>Bacillota</taxon>
        <taxon>Bacilli</taxon>
        <taxon>Lactobacillales</taxon>
        <taxon>Enterococcaceae</taxon>
        <taxon>Enterococcus</taxon>
    </lineage>
</organism>
<reference evidence="3 4" key="1">
    <citation type="submission" date="2021-03" db="EMBL/GenBank/DDBJ databases">
        <title>Enterococcal diversity collection.</title>
        <authorList>
            <person name="Gilmore M.S."/>
            <person name="Schwartzman J."/>
            <person name="Van Tyne D."/>
            <person name="Martin M."/>
            <person name="Earl A.M."/>
            <person name="Manson A.L."/>
            <person name="Straub T."/>
            <person name="Salamzade R."/>
            <person name="Saavedra J."/>
            <person name="Lebreton F."/>
            <person name="Prichula J."/>
            <person name="Schaufler K."/>
            <person name="Gaca A."/>
            <person name="Sgardioli B."/>
            <person name="Wagenaar J."/>
            <person name="Strong T."/>
        </authorList>
    </citation>
    <scope>NUCLEOTIDE SEQUENCE [LARGE SCALE GENOMIC DNA]</scope>
    <source>
        <strain evidence="3 4">MJM16</strain>
    </source>
</reference>
<comment type="caution">
    <text evidence="3">The sequence shown here is derived from an EMBL/GenBank/DDBJ whole genome shotgun (WGS) entry which is preliminary data.</text>
</comment>
<dbReference type="EMBL" id="JAFLVR010000074">
    <property type="protein sequence ID" value="MBO0454858.1"/>
    <property type="molecule type" value="Genomic_DNA"/>
</dbReference>
<accession>A0ABS3HN41</accession>
<dbReference type="Proteomes" id="UP000664495">
    <property type="component" value="Unassembled WGS sequence"/>
</dbReference>
<feature type="region of interest" description="Disordered" evidence="1">
    <location>
        <begin position="338"/>
        <end position="363"/>
    </location>
</feature>
<evidence type="ECO:0000259" key="2">
    <source>
        <dbReference type="Pfam" id="PF13731"/>
    </source>
</evidence>
<keyword evidence="4" id="KW-1185">Reference proteome</keyword>
<feature type="domain" description="WxL" evidence="2">
    <location>
        <begin position="613"/>
        <end position="798"/>
    </location>
</feature>
<evidence type="ECO:0000256" key="1">
    <source>
        <dbReference type="SAM" id="MobiDB-lite"/>
    </source>
</evidence>
<protein>
    <submittedName>
        <fullName evidence="3">WxL domain-containing protein</fullName>
    </submittedName>
</protein>
<proteinExistence type="predicted"/>
<dbReference type="InterPro" id="IPR027994">
    <property type="entry name" value="WxL_dom"/>
</dbReference>
<sequence length="798" mass="87102">MKKKQRIISVMLGILVISLSLLLTPKVFAARTGYFPAMEGNIRFLDRDGTDFSKTLNLQGVIQRGEMGYGGTPILTQMPLSISKDPGKNEFTLHFPEFNETTQPWTVEYSISRRAQDLVIPTVSSARYVKHFILNKGNPVSYVKHNTWHANTGGFGESLIYFVRQSDGSFKGVVNLNPNPNTHLSLGLAAVREDFLYPNTSEAYIIGDTGLVIDYYAVYQQFKEVFEDESGASITPPTGYTQNKLTDITSDPYTYTMNKGSSLPKVYVVGTDAYTYKGWYKGKGNKASINDTYPPSITSQAEFDDSKDEIHIVYEKRTARTVKELYVSTTWTNIHAPSNTTQTVGDGNTFEGNPPASKTDAGNSEWEYNGWKLSTESSGALRPKTTPVSLTINADTNIQYQYTRKKRTTTERYLKNSDSTPISVHSSLGISNPRIATIDDNGTFYYGRPTLIDTSLGVWDMVGWENVTDDPGVINSTNGGTLRNVKEDKEFNYYYSPRKSAATIDLTPNPKIINSGGSVSWTSRVTNTSTTVLKDLVLKKTANWSSGLAAPTQVTVTPATGAVQTFPVTASDWTSGVTLTGVSIPVTTNNYADITFSTTSTGAVNQVLPAEIELNGNISTPIEADNFIRIDDPDEPNLEPGNAGLINIPSFKFGQVEVKTSAQTKKLDAASYQSGYNPYIRLIDKKSMGGWALTAKLGQFTSGTKTLPTTTSINLKNGDLKEVNDYDKHNESMTSIGGVGNKVITSDGATVSLTNGGSQGVYQLDYAISDVELNLLGNTGIAGNTYTANMDWILTTAP</sequence>
<dbReference type="Pfam" id="PF13731">
    <property type="entry name" value="WxL"/>
    <property type="match status" value="1"/>
</dbReference>
<name>A0ABS3HN41_9ENTE</name>